<dbReference type="SUPFAM" id="SSF54909">
    <property type="entry name" value="Dimeric alpha+beta barrel"/>
    <property type="match status" value="1"/>
</dbReference>
<accession>A0A1T2Z6Y6</accession>
<organism evidence="3 4">
    <name type="scientific">Pseudomonas fluorescens</name>
    <dbReference type="NCBI Taxonomy" id="294"/>
    <lineage>
        <taxon>Bacteria</taxon>
        <taxon>Pseudomonadati</taxon>
        <taxon>Pseudomonadota</taxon>
        <taxon>Gammaproteobacteria</taxon>
        <taxon>Pseudomonadales</taxon>
        <taxon>Pseudomonadaceae</taxon>
        <taxon>Pseudomonas</taxon>
    </lineage>
</organism>
<dbReference type="RefSeq" id="WP_078738235.1">
    <property type="nucleotide sequence ID" value="NZ_MSDF01000002.1"/>
</dbReference>
<evidence type="ECO:0000259" key="2">
    <source>
        <dbReference type="Pfam" id="PF03795"/>
    </source>
</evidence>
<evidence type="ECO:0000256" key="1">
    <source>
        <dbReference type="ARBA" id="ARBA00007689"/>
    </source>
</evidence>
<dbReference type="AlphaFoldDB" id="A0A1T2Z6Y6"/>
<evidence type="ECO:0000313" key="3">
    <source>
        <dbReference type="EMBL" id="OPB00402.1"/>
    </source>
</evidence>
<dbReference type="Gene3D" id="3.30.70.1060">
    <property type="entry name" value="Dimeric alpha+beta barrel"/>
    <property type="match status" value="1"/>
</dbReference>
<protein>
    <recommendedName>
        <fullName evidence="2">YCII-related domain-containing protein</fullName>
    </recommendedName>
</protein>
<reference evidence="3 4" key="1">
    <citation type="submission" date="2016-12" db="EMBL/GenBank/DDBJ databases">
        <title>Draft genome sequences of seven strains of Pseudomonas fluorescens that produce 4-formylaminooxyvinylglycine.</title>
        <authorList>
            <person name="Okrent R.A."/>
            <person name="Manning V.A."/>
            <person name="Trippe K.M."/>
        </authorList>
    </citation>
    <scope>NUCLEOTIDE SEQUENCE [LARGE SCALE GENOMIC DNA]</scope>
    <source>
        <strain evidence="3 4">P5A</strain>
    </source>
</reference>
<dbReference type="EMBL" id="MSDF01000002">
    <property type="protein sequence ID" value="OPB00402.1"/>
    <property type="molecule type" value="Genomic_DNA"/>
</dbReference>
<name>A0A1T2Z6Y6_PSEFL</name>
<evidence type="ECO:0000313" key="4">
    <source>
        <dbReference type="Proteomes" id="UP000190965"/>
    </source>
</evidence>
<feature type="domain" description="YCII-related" evidence="2">
    <location>
        <begin position="23"/>
        <end position="109"/>
    </location>
</feature>
<proteinExistence type="inferred from homology"/>
<comment type="similarity">
    <text evidence="1">Belongs to the YciI family.</text>
</comment>
<gene>
    <name evidence="3" type="ORF">BFW87_01520</name>
</gene>
<dbReference type="InterPro" id="IPR005545">
    <property type="entry name" value="YCII"/>
</dbReference>
<dbReference type="Pfam" id="PF03795">
    <property type="entry name" value="YCII"/>
    <property type="match status" value="1"/>
</dbReference>
<dbReference type="InterPro" id="IPR011008">
    <property type="entry name" value="Dimeric_a/b-barrel"/>
</dbReference>
<comment type="caution">
    <text evidence="3">The sequence shown here is derived from an EMBL/GenBank/DDBJ whole genome shotgun (WGS) entry which is preliminary data.</text>
</comment>
<sequence length="130" mass="14673">MHSKRVTREQVLEASKGMLQKQFYAVFSTPANGIEAVMDNLHEHLEHQCKIERDGILVAAGPHWSDDEQYWDGDGLFIIRATSIEQANSIAAQDPMHQCGARTFSIRPWLVNEGRLNLSIEFSTGKFTLS</sequence>
<dbReference type="Proteomes" id="UP000190965">
    <property type="component" value="Unassembled WGS sequence"/>
</dbReference>
<dbReference type="OrthoDB" id="5523400at2"/>